<dbReference type="GO" id="GO:0051020">
    <property type="term" value="F:GTPase binding"/>
    <property type="evidence" value="ECO:0007669"/>
    <property type="project" value="TreeGrafter"/>
</dbReference>
<feature type="domain" description="Dilute" evidence="3">
    <location>
        <begin position="357"/>
        <end position="655"/>
    </location>
</feature>
<dbReference type="PROSITE" id="PS50088">
    <property type="entry name" value="ANK_REPEAT"/>
    <property type="match status" value="2"/>
</dbReference>
<feature type="repeat" description="ANK" evidence="1">
    <location>
        <begin position="157"/>
        <end position="189"/>
    </location>
</feature>
<dbReference type="Pfam" id="PF01843">
    <property type="entry name" value="DIL"/>
    <property type="match status" value="1"/>
</dbReference>
<dbReference type="Proteomes" id="UP000789508">
    <property type="component" value="Unassembled WGS sequence"/>
</dbReference>
<gene>
    <name evidence="4" type="ORF">ALEPTO_LOCUS6495</name>
</gene>
<sequence length="761" mass="87020">MLDPWGNTNKDQEEDFTKSIKFNKILPPTPAASDDDRMEDNFNQFSEMLSTPNPSPTIAEDSILLDGLEDEQAIILNKSMSEEEKKAKINSIFSSAVSNGNEERVSKMLENARDYIDIDAQDEDGTTPLIYAACFGHGNIAFILLEAGAKVDAQDRNGWTPLMWATNNNHSNTIQLLLHHGADAGAKSAKGHTVFNFVPPENVKLAEIFIHNPKRDSWSSNGSMGRWSLKLEDENGWYMVGDAENRLEEALADAEMKKRMIMESSLNLEIDLESLGIDDPENTEEEAPAEFVWEHCLPDQMFVFSSEDITHILRTVIIDMQPIRSKAQKPVPANVLFLSARFAHYFSSPELLEELLYGIIDTIDMVVRSKPDDMTLQSFWISNCTLLYYYLKKDPGLAEATVEYQIRFAELIHEIFVLLVRDAERRFDRILEASMLDFETIPLDDVRFEGEWRVFRSLTRRSHSPSTNTSYAVKPTHLRRSASTSGVPQSIRPTPPSPRQRSQPAPRNVTSLLSSTLFILQTYELHPSIVEQVISQLYYYISSELFNRILAKKKYMCRSKAMQIRLNVSILEEWVRDNNLSQNTTAHFQPLVQLLQLLQCWSQMADFTMMVQTTKELHLINPAQLKRVMKNYRYEVKEARLPEECQQYIQQLEEDHERRRKRNSTESIRSVRSESSLYLVGNVSPTNANGGSGWEEEEDLMETKDSKMLLPFAIPTSTEMLANYGGKEKEAEFVPVVPDEWMEKLDVGMRHGTSSVLTEDH</sequence>
<feature type="region of interest" description="Disordered" evidence="2">
    <location>
        <begin position="462"/>
        <end position="506"/>
    </location>
</feature>
<dbReference type="InterPro" id="IPR002710">
    <property type="entry name" value="Dilute_dom"/>
</dbReference>
<evidence type="ECO:0000256" key="2">
    <source>
        <dbReference type="SAM" id="MobiDB-lite"/>
    </source>
</evidence>
<accession>A0A9N9BHQ0</accession>
<dbReference type="SUPFAM" id="SSF48403">
    <property type="entry name" value="Ankyrin repeat"/>
    <property type="match status" value="1"/>
</dbReference>
<protein>
    <submittedName>
        <fullName evidence="4">772_t:CDS:1</fullName>
    </submittedName>
</protein>
<evidence type="ECO:0000259" key="3">
    <source>
        <dbReference type="PROSITE" id="PS51126"/>
    </source>
</evidence>
<dbReference type="InterPro" id="IPR002110">
    <property type="entry name" value="Ankyrin_rpt"/>
</dbReference>
<dbReference type="Gene3D" id="1.25.40.20">
    <property type="entry name" value="Ankyrin repeat-containing domain"/>
    <property type="match status" value="1"/>
</dbReference>
<dbReference type="Pfam" id="PF12796">
    <property type="entry name" value="Ank_2"/>
    <property type="match status" value="1"/>
</dbReference>
<evidence type="ECO:0000256" key="1">
    <source>
        <dbReference type="PROSITE-ProRule" id="PRU00023"/>
    </source>
</evidence>
<dbReference type="PROSITE" id="PS50297">
    <property type="entry name" value="ANK_REP_REGION"/>
    <property type="match status" value="2"/>
</dbReference>
<dbReference type="SMART" id="SM01132">
    <property type="entry name" value="DIL"/>
    <property type="match status" value="1"/>
</dbReference>
<name>A0A9N9BHQ0_9GLOM</name>
<dbReference type="InterPro" id="IPR052072">
    <property type="entry name" value="Vascular_dev_regulator"/>
</dbReference>
<feature type="repeat" description="ANK" evidence="1">
    <location>
        <begin position="124"/>
        <end position="156"/>
    </location>
</feature>
<dbReference type="PRINTS" id="PR01415">
    <property type="entry name" value="ANKYRIN"/>
</dbReference>
<dbReference type="EMBL" id="CAJVPS010002268">
    <property type="protein sequence ID" value="CAG8564133.1"/>
    <property type="molecule type" value="Genomic_DNA"/>
</dbReference>
<keyword evidence="1" id="KW-0040">ANK repeat</keyword>
<proteinExistence type="predicted"/>
<dbReference type="AlphaFoldDB" id="A0A9N9BHQ0"/>
<evidence type="ECO:0000313" key="5">
    <source>
        <dbReference type="Proteomes" id="UP000789508"/>
    </source>
</evidence>
<dbReference type="SMART" id="SM00248">
    <property type="entry name" value="ANK"/>
    <property type="match status" value="3"/>
</dbReference>
<keyword evidence="5" id="KW-1185">Reference proteome</keyword>
<dbReference type="InterPro" id="IPR036770">
    <property type="entry name" value="Ankyrin_rpt-contain_sf"/>
</dbReference>
<dbReference type="InterPro" id="IPR037986">
    <property type="entry name" value="Myo5p-like_CBD_DIL"/>
</dbReference>
<dbReference type="PANTHER" id="PTHR16027">
    <property type="entry name" value="DILUTE DOMAIN-CONTAINING PROTEIN YPR089W"/>
    <property type="match status" value="1"/>
</dbReference>
<dbReference type="PANTHER" id="PTHR16027:SF6">
    <property type="entry name" value="DILUTE DOMAIN-CONTAINING PROTEIN"/>
    <property type="match status" value="1"/>
</dbReference>
<dbReference type="OrthoDB" id="426293at2759"/>
<dbReference type="PROSITE" id="PS51126">
    <property type="entry name" value="DILUTE"/>
    <property type="match status" value="1"/>
</dbReference>
<reference evidence="4" key="1">
    <citation type="submission" date="2021-06" db="EMBL/GenBank/DDBJ databases">
        <authorList>
            <person name="Kallberg Y."/>
            <person name="Tangrot J."/>
            <person name="Rosling A."/>
        </authorList>
    </citation>
    <scope>NUCLEOTIDE SEQUENCE</scope>
    <source>
        <strain evidence="4">FL130A</strain>
    </source>
</reference>
<comment type="caution">
    <text evidence="4">The sequence shown here is derived from an EMBL/GenBank/DDBJ whole genome shotgun (WGS) entry which is preliminary data.</text>
</comment>
<evidence type="ECO:0000313" key="4">
    <source>
        <dbReference type="EMBL" id="CAG8564133.1"/>
    </source>
</evidence>
<dbReference type="CDD" id="cd15473">
    <property type="entry name" value="Myo5p-like_CBD_DIL_ANK"/>
    <property type="match status" value="1"/>
</dbReference>
<organism evidence="4 5">
    <name type="scientific">Ambispora leptoticha</name>
    <dbReference type="NCBI Taxonomy" id="144679"/>
    <lineage>
        <taxon>Eukaryota</taxon>
        <taxon>Fungi</taxon>
        <taxon>Fungi incertae sedis</taxon>
        <taxon>Mucoromycota</taxon>
        <taxon>Glomeromycotina</taxon>
        <taxon>Glomeromycetes</taxon>
        <taxon>Archaeosporales</taxon>
        <taxon>Ambisporaceae</taxon>
        <taxon>Ambispora</taxon>
    </lineage>
</organism>